<dbReference type="InterPro" id="IPR025711">
    <property type="entry name" value="PepSY"/>
</dbReference>
<evidence type="ECO:0000313" key="4">
    <source>
        <dbReference type="Proteomes" id="UP001320119"/>
    </source>
</evidence>
<gene>
    <name evidence="3" type="ORF">MARGE09_P1138</name>
</gene>
<proteinExistence type="predicted"/>
<organism evidence="3 4">
    <name type="scientific">Marinagarivorans cellulosilyticus</name>
    <dbReference type="NCBI Taxonomy" id="2721545"/>
    <lineage>
        <taxon>Bacteria</taxon>
        <taxon>Pseudomonadati</taxon>
        <taxon>Pseudomonadota</taxon>
        <taxon>Gammaproteobacteria</taxon>
        <taxon>Cellvibrionales</taxon>
        <taxon>Cellvibrionaceae</taxon>
        <taxon>Marinagarivorans</taxon>
    </lineage>
</organism>
<evidence type="ECO:0000313" key="3">
    <source>
        <dbReference type="EMBL" id="BCD96938.1"/>
    </source>
</evidence>
<feature type="signal peptide" evidence="1">
    <location>
        <begin position="1"/>
        <end position="25"/>
    </location>
</feature>
<accession>A0AAN1WG20</accession>
<keyword evidence="1" id="KW-0732">Signal</keyword>
<reference evidence="3 4" key="1">
    <citation type="journal article" date="2022" name="IScience">
        <title>An ultrasensitive nanofiber-based assay for enzymatic hydrolysis and deep-sea microbial degradation of cellulose.</title>
        <authorList>
            <person name="Tsudome M."/>
            <person name="Tachioka M."/>
            <person name="Miyazaki M."/>
            <person name="Uchimura K."/>
            <person name="Tsuda M."/>
            <person name="Takaki Y."/>
            <person name="Deguchi S."/>
        </authorList>
    </citation>
    <scope>NUCLEOTIDE SEQUENCE [LARGE SCALE GENOMIC DNA]</scope>
    <source>
        <strain evidence="3 4">GE09</strain>
    </source>
</reference>
<name>A0AAN1WG20_9GAMM</name>
<keyword evidence="4" id="KW-1185">Reference proteome</keyword>
<dbReference type="Pfam" id="PF13670">
    <property type="entry name" value="PepSY_2"/>
    <property type="match status" value="1"/>
</dbReference>
<dbReference type="AlphaFoldDB" id="A0AAN1WG20"/>
<evidence type="ECO:0000259" key="2">
    <source>
        <dbReference type="Pfam" id="PF13670"/>
    </source>
</evidence>
<feature type="domain" description="PepSY" evidence="2">
    <location>
        <begin position="12"/>
        <end position="81"/>
    </location>
</feature>
<feature type="chain" id="PRO_5042866114" description="PepSY domain-containing protein" evidence="1">
    <location>
        <begin position="26"/>
        <end position="89"/>
    </location>
</feature>
<dbReference type="KEGG" id="marq:MARGE09_P1138"/>
<protein>
    <recommendedName>
        <fullName evidence="2">PepSY domain-containing protein</fullName>
    </recommendedName>
</protein>
<evidence type="ECO:0000256" key="1">
    <source>
        <dbReference type="SAM" id="SignalP"/>
    </source>
</evidence>
<dbReference type="EMBL" id="AP023086">
    <property type="protein sequence ID" value="BCD96938.1"/>
    <property type="molecule type" value="Genomic_DNA"/>
</dbReference>
<dbReference type="Proteomes" id="UP001320119">
    <property type="component" value="Chromosome"/>
</dbReference>
<sequence length="89" mass="9627">MTRSGFCKKCLAFSLGLLGASVASAQGNNIIDKSRAAEIAQEKFGGELFGKIKKIKADDGSIIYEVRLDNNGRMTIVYVDGRGNITQKK</sequence>
<dbReference type="RefSeq" id="WP_236986421.1">
    <property type="nucleotide sequence ID" value="NZ_AP023086.1"/>
</dbReference>
<dbReference type="Gene3D" id="3.10.450.40">
    <property type="match status" value="1"/>
</dbReference>